<organism evidence="2">
    <name type="scientific">uncultured Thermomicrobiales bacterium</name>
    <dbReference type="NCBI Taxonomy" id="1645740"/>
    <lineage>
        <taxon>Bacteria</taxon>
        <taxon>Pseudomonadati</taxon>
        <taxon>Thermomicrobiota</taxon>
        <taxon>Thermomicrobia</taxon>
        <taxon>Thermomicrobiales</taxon>
        <taxon>environmental samples</taxon>
    </lineage>
</organism>
<reference evidence="2" key="1">
    <citation type="submission" date="2020-02" db="EMBL/GenBank/DDBJ databases">
        <authorList>
            <person name="Meier V. D."/>
        </authorList>
    </citation>
    <scope>NUCLEOTIDE SEQUENCE</scope>
    <source>
        <strain evidence="2">AVDCRST_MAG88</strain>
    </source>
</reference>
<name>A0A6J4V2G6_9BACT</name>
<feature type="region of interest" description="Disordered" evidence="1">
    <location>
        <begin position="1"/>
        <end position="28"/>
    </location>
</feature>
<dbReference type="GO" id="GO:0016491">
    <property type="term" value="F:oxidoreductase activity"/>
    <property type="evidence" value="ECO:0007669"/>
    <property type="project" value="InterPro"/>
</dbReference>
<sequence>MTGTTATPAWLDGARVAPSAHNTQPWRFTPLPDGRIAVRWRPERALPVTDPTGRDLYLALGAAVESALLRAAAAGPQSTSKATPTATIVPRTPATREAFFWWVMSIAPRPP</sequence>
<accession>A0A6J4V2G6</accession>
<dbReference type="EMBL" id="CADCWM010000527">
    <property type="protein sequence ID" value="CAA9566570.1"/>
    <property type="molecule type" value="Genomic_DNA"/>
</dbReference>
<dbReference type="InterPro" id="IPR000415">
    <property type="entry name" value="Nitroreductase-like"/>
</dbReference>
<evidence type="ECO:0008006" key="3">
    <source>
        <dbReference type="Google" id="ProtNLM"/>
    </source>
</evidence>
<dbReference type="AlphaFoldDB" id="A0A6J4V2G6"/>
<dbReference type="SUPFAM" id="SSF55469">
    <property type="entry name" value="FMN-dependent nitroreductase-like"/>
    <property type="match status" value="1"/>
</dbReference>
<evidence type="ECO:0000313" key="2">
    <source>
        <dbReference type="EMBL" id="CAA9566570.1"/>
    </source>
</evidence>
<protein>
    <recommendedName>
        <fullName evidence="3">Nitroreductase domain-containing protein</fullName>
    </recommendedName>
</protein>
<feature type="non-terminal residue" evidence="2">
    <location>
        <position position="111"/>
    </location>
</feature>
<gene>
    <name evidence="2" type="ORF">AVDCRST_MAG88-1948</name>
</gene>
<evidence type="ECO:0000256" key="1">
    <source>
        <dbReference type="SAM" id="MobiDB-lite"/>
    </source>
</evidence>
<proteinExistence type="predicted"/>